<dbReference type="InterPro" id="IPR055170">
    <property type="entry name" value="GFO_IDH_MocA-like_dom"/>
</dbReference>
<dbReference type="InterPro" id="IPR000683">
    <property type="entry name" value="Gfo/Idh/MocA-like_OxRdtase_N"/>
</dbReference>
<dbReference type="AlphaFoldDB" id="A0A249MZ70"/>
<keyword evidence="6" id="KW-1185">Reference proteome</keyword>
<evidence type="ECO:0000313" key="4">
    <source>
        <dbReference type="EMBL" id="GBH32871.1"/>
    </source>
</evidence>
<evidence type="ECO:0000313" key="5">
    <source>
        <dbReference type="Proteomes" id="UP000217141"/>
    </source>
</evidence>
<dbReference type="SUPFAM" id="SSF51735">
    <property type="entry name" value="NAD(P)-binding Rossmann-fold domains"/>
    <property type="match status" value="1"/>
</dbReference>
<evidence type="ECO:0000259" key="1">
    <source>
        <dbReference type="Pfam" id="PF01408"/>
    </source>
</evidence>
<feature type="domain" description="GFO/IDH/MocA-like oxidoreductase" evidence="2">
    <location>
        <begin position="129"/>
        <end position="237"/>
    </location>
</feature>
<dbReference type="Gene3D" id="3.40.50.720">
    <property type="entry name" value="NAD(P)-binding Rossmann-like Domain"/>
    <property type="match status" value="1"/>
</dbReference>
<evidence type="ECO:0000313" key="6">
    <source>
        <dbReference type="Proteomes" id="UP000290975"/>
    </source>
</evidence>
<dbReference type="Proteomes" id="UP000217141">
    <property type="component" value="Plasmid p2"/>
</dbReference>
<gene>
    <name evidence="3" type="ORF">CJD35_19415</name>
    <name evidence="4" type="ORF">MBESOW_P4373</name>
</gene>
<dbReference type="Gene3D" id="3.30.360.10">
    <property type="entry name" value="Dihydrodipicolinate Reductase, domain 2"/>
    <property type="match status" value="1"/>
</dbReference>
<dbReference type="InterPro" id="IPR036291">
    <property type="entry name" value="NAD(P)-bd_dom_sf"/>
</dbReference>
<proteinExistence type="predicted"/>
<dbReference type="KEGG" id="shyd:CJD35_19415"/>
<dbReference type="RefSeq" id="WP_062344530.1">
    <property type="nucleotide sequence ID" value="NZ_BBQY01000048.1"/>
</dbReference>
<geneLocation type="plasmid" evidence="3 5">
    <name>p2</name>
</geneLocation>
<accession>A0A401J8A5</accession>
<protein>
    <submittedName>
        <fullName evidence="3">Gfo/Idh/MocA family oxidoreductase</fullName>
    </submittedName>
</protein>
<reference evidence="3 5" key="2">
    <citation type="submission" date="2017-08" db="EMBL/GenBank/DDBJ databases">
        <title>Whole Genome Sequence of Sphingobium hydrophobicum C1: Insights into Adaption to the Electronic-waste Contaminated Sediment.</title>
        <authorList>
            <person name="Song D."/>
            <person name="Chen X."/>
            <person name="Xu M."/>
        </authorList>
    </citation>
    <scope>NUCLEOTIDE SEQUENCE [LARGE SCALE GENOMIC DNA]</scope>
    <source>
        <strain evidence="3 5">C1</strain>
        <plasmid evidence="3 5">p2</plasmid>
    </source>
</reference>
<dbReference type="PANTHER" id="PTHR43377">
    <property type="entry name" value="BILIVERDIN REDUCTASE A"/>
    <property type="match status" value="1"/>
</dbReference>
<sequence length="396" mass="42588">MKALRIGIVGLGRGFMLTLPALRAHPRVEIAAAFDLRASPRAQFTREFGAKSYESLEGLLAADIDAVYIATPHELHATQAIAALGAGKHVLVEKPMAISVAECVAMEAAARRAGKLLLVGPSHGFDAPVRRAAELIASGGFGAVRQLTAMNFTDFMYRPRRPEELDSARGGGVVYSQAAHQIDVARRLVGRDVTFVRAVAGNWDSSRPSEGAYAAMMGFEGGAVASLTYSGYAHYDSDELVNWISELGREKDPEQYGDTRRALRNLEPATESAAKIRRAYGEDGASTSEPPAPYHEHFGFVLVSCERADLKLSPQGITLYGDEHREFLAIDPPSLPRVEVIDEFVEGALGLVQPIHDGRWGVKTVACCAALLESSRTGSEIAPTAMIIDTLEAVSV</sequence>
<dbReference type="EMBL" id="CP022748">
    <property type="protein sequence ID" value="ASY46671.1"/>
    <property type="molecule type" value="Genomic_DNA"/>
</dbReference>
<feature type="domain" description="Gfo/Idh/MocA-like oxidoreductase N-terminal" evidence="1">
    <location>
        <begin position="4"/>
        <end position="120"/>
    </location>
</feature>
<dbReference type="SUPFAM" id="SSF55347">
    <property type="entry name" value="Glyceraldehyde-3-phosphate dehydrogenase-like, C-terminal domain"/>
    <property type="match status" value="1"/>
</dbReference>
<dbReference type="Pfam" id="PF22725">
    <property type="entry name" value="GFO_IDH_MocA_C3"/>
    <property type="match status" value="1"/>
</dbReference>
<dbReference type="Proteomes" id="UP000290975">
    <property type="component" value="Unassembled WGS sequence"/>
</dbReference>
<dbReference type="GO" id="GO:0000166">
    <property type="term" value="F:nucleotide binding"/>
    <property type="evidence" value="ECO:0007669"/>
    <property type="project" value="InterPro"/>
</dbReference>
<dbReference type="Pfam" id="PF01408">
    <property type="entry name" value="GFO_IDH_MocA"/>
    <property type="match status" value="1"/>
</dbReference>
<dbReference type="PANTHER" id="PTHR43377:SF1">
    <property type="entry name" value="BILIVERDIN REDUCTASE A"/>
    <property type="match status" value="1"/>
</dbReference>
<reference evidence="4 6" key="1">
    <citation type="submission" date="2014-12" db="EMBL/GenBank/DDBJ databases">
        <title>Whole genome sequencing of Sphingobium xenophagum OW59.</title>
        <authorList>
            <person name="Ohta Y."/>
            <person name="Nishi S."/>
            <person name="Hatada Y."/>
        </authorList>
    </citation>
    <scope>NUCLEOTIDE SEQUENCE [LARGE SCALE GENOMIC DNA]</scope>
    <source>
        <strain evidence="4 6">OW59</strain>
    </source>
</reference>
<name>A0A249MZ70_SPHXE</name>
<evidence type="ECO:0000259" key="2">
    <source>
        <dbReference type="Pfam" id="PF22725"/>
    </source>
</evidence>
<dbReference type="EMBL" id="BBQY01000048">
    <property type="protein sequence ID" value="GBH32871.1"/>
    <property type="molecule type" value="Genomic_DNA"/>
</dbReference>
<dbReference type="InterPro" id="IPR051450">
    <property type="entry name" value="Gfo/Idh/MocA_Oxidoreductases"/>
</dbReference>
<keyword evidence="3" id="KW-0614">Plasmid</keyword>
<evidence type="ECO:0000313" key="3">
    <source>
        <dbReference type="EMBL" id="ASY46671.1"/>
    </source>
</evidence>
<organism evidence="3 5">
    <name type="scientific">Sphingobium xenophagum</name>
    <dbReference type="NCBI Taxonomy" id="121428"/>
    <lineage>
        <taxon>Bacteria</taxon>
        <taxon>Pseudomonadati</taxon>
        <taxon>Pseudomonadota</taxon>
        <taxon>Alphaproteobacteria</taxon>
        <taxon>Sphingomonadales</taxon>
        <taxon>Sphingomonadaceae</taxon>
        <taxon>Sphingobium</taxon>
    </lineage>
</organism>
<accession>A0A249MZ70</accession>